<dbReference type="EMBL" id="CP001738">
    <property type="protein sequence ID" value="ACY98120.1"/>
    <property type="molecule type" value="Genomic_DNA"/>
</dbReference>
<feature type="domain" description="HTH tetR-type" evidence="3">
    <location>
        <begin position="15"/>
        <end position="75"/>
    </location>
</feature>
<organism evidence="4 5">
    <name type="scientific">Thermomonospora curvata (strain ATCC 19995 / DSM 43183 / JCM 3096 / KCTC 9072 / NBRC 15933 / NCIMB 10081 / Henssen B9)</name>
    <dbReference type="NCBI Taxonomy" id="471852"/>
    <lineage>
        <taxon>Bacteria</taxon>
        <taxon>Bacillati</taxon>
        <taxon>Actinomycetota</taxon>
        <taxon>Actinomycetes</taxon>
        <taxon>Streptosporangiales</taxon>
        <taxon>Thermomonosporaceae</taxon>
        <taxon>Thermomonospora</taxon>
    </lineage>
</organism>
<evidence type="ECO:0000313" key="5">
    <source>
        <dbReference type="Proteomes" id="UP000001918"/>
    </source>
</evidence>
<evidence type="ECO:0000256" key="2">
    <source>
        <dbReference type="PROSITE-ProRule" id="PRU00335"/>
    </source>
</evidence>
<dbReference type="Proteomes" id="UP000001918">
    <property type="component" value="Chromosome"/>
</dbReference>
<evidence type="ECO:0000259" key="3">
    <source>
        <dbReference type="PROSITE" id="PS50977"/>
    </source>
</evidence>
<dbReference type="OrthoDB" id="6929199at2"/>
<reference evidence="4 5" key="1">
    <citation type="journal article" date="2011" name="Stand. Genomic Sci.">
        <title>Complete genome sequence of Thermomonospora curvata type strain (B9).</title>
        <authorList>
            <person name="Chertkov O."/>
            <person name="Sikorski J."/>
            <person name="Nolan M."/>
            <person name="Lapidus A."/>
            <person name="Lucas S."/>
            <person name="Del Rio T.G."/>
            <person name="Tice H."/>
            <person name="Cheng J.F."/>
            <person name="Goodwin L."/>
            <person name="Pitluck S."/>
            <person name="Liolios K."/>
            <person name="Ivanova N."/>
            <person name="Mavromatis K."/>
            <person name="Mikhailova N."/>
            <person name="Ovchinnikova G."/>
            <person name="Pati A."/>
            <person name="Chen A."/>
            <person name="Palaniappan K."/>
            <person name="Djao O.D."/>
            <person name="Land M."/>
            <person name="Hauser L."/>
            <person name="Chang Y.J."/>
            <person name="Jeffries C.D."/>
            <person name="Brettin T."/>
            <person name="Han C."/>
            <person name="Detter J.C."/>
            <person name="Rohde M."/>
            <person name="Goker M."/>
            <person name="Woyke T."/>
            <person name="Bristow J."/>
            <person name="Eisen J.A."/>
            <person name="Markowitz V."/>
            <person name="Hugenholtz P."/>
            <person name="Klenk H.P."/>
            <person name="Kyrpides N.C."/>
        </authorList>
    </citation>
    <scope>NUCLEOTIDE SEQUENCE [LARGE SCALE GENOMIC DNA]</scope>
    <source>
        <strain evidence="5">ATCC 19995 / DSM 43183 / JCM 3096 / KCTC 9072 / NBRC 15933 / NCIMB 10081 / Henssen B9</strain>
    </source>
</reference>
<sequence>MAPSRGRRAHREPALRRRAALLRAAIELIGERGVGAVTHRAVAARAGVPASNTTYFFNSIDELIEEALRSWVHNRCTQLEELAARMENEHATPAQIADAFTRLLFSDFDSSAELTQYEAYLQAARNPALREAVAQAQTSFENAATAALRAAGAPDPRRGARAFTALTDGFVLNYLANPRPGTAAAYRQAVRDLFIAYAMPEDERTAWDARLDGRPPRQGGSDLSV</sequence>
<feature type="DNA-binding region" description="H-T-H motif" evidence="2">
    <location>
        <begin position="38"/>
        <end position="57"/>
    </location>
</feature>
<dbReference type="SUPFAM" id="SSF48498">
    <property type="entry name" value="Tetracyclin repressor-like, C-terminal domain"/>
    <property type="match status" value="1"/>
</dbReference>
<dbReference type="InterPro" id="IPR036271">
    <property type="entry name" value="Tet_transcr_reg_TetR-rel_C_sf"/>
</dbReference>
<dbReference type="InterPro" id="IPR001647">
    <property type="entry name" value="HTH_TetR"/>
</dbReference>
<dbReference type="GO" id="GO:0003700">
    <property type="term" value="F:DNA-binding transcription factor activity"/>
    <property type="evidence" value="ECO:0007669"/>
    <property type="project" value="TreeGrafter"/>
</dbReference>
<dbReference type="PROSITE" id="PS50977">
    <property type="entry name" value="HTH_TETR_2"/>
    <property type="match status" value="1"/>
</dbReference>
<dbReference type="Pfam" id="PF17940">
    <property type="entry name" value="TetR_C_31"/>
    <property type="match status" value="1"/>
</dbReference>
<dbReference type="HOGENOM" id="CLU_069356_21_4_11"/>
<dbReference type="Gene3D" id="1.10.357.10">
    <property type="entry name" value="Tetracycline Repressor, domain 2"/>
    <property type="match status" value="1"/>
</dbReference>
<evidence type="ECO:0000313" key="4">
    <source>
        <dbReference type="EMBL" id="ACY98120.1"/>
    </source>
</evidence>
<dbReference type="PRINTS" id="PR00455">
    <property type="entry name" value="HTHTETR"/>
</dbReference>
<dbReference type="RefSeq" id="WP_012852904.1">
    <property type="nucleotide sequence ID" value="NC_013510.1"/>
</dbReference>
<dbReference type="KEGG" id="tcu:Tcur_2560"/>
<protein>
    <submittedName>
        <fullName evidence="4">Transcriptional regulator, TetR family</fullName>
    </submittedName>
</protein>
<gene>
    <name evidence="4" type="ordered locus">Tcur_2560</name>
</gene>
<dbReference type="PANTHER" id="PTHR30055:SF231">
    <property type="entry name" value="TRANSCRIPTIONAL REGULATORY PROTEIN (PROBABLY DEOR-FAMILY)-RELATED"/>
    <property type="match status" value="1"/>
</dbReference>
<proteinExistence type="predicted"/>
<dbReference type="PANTHER" id="PTHR30055">
    <property type="entry name" value="HTH-TYPE TRANSCRIPTIONAL REGULATOR RUTR"/>
    <property type="match status" value="1"/>
</dbReference>
<dbReference type="InterPro" id="IPR050109">
    <property type="entry name" value="HTH-type_TetR-like_transc_reg"/>
</dbReference>
<keyword evidence="5" id="KW-1185">Reference proteome</keyword>
<dbReference type="AlphaFoldDB" id="D1A4V1"/>
<dbReference type="SUPFAM" id="SSF46689">
    <property type="entry name" value="Homeodomain-like"/>
    <property type="match status" value="1"/>
</dbReference>
<dbReference type="InterPro" id="IPR041583">
    <property type="entry name" value="TetR_C_31"/>
</dbReference>
<dbReference type="Pfam" id="PF00440">
    <property type="entry name" value="TetR_N"/>
    <property type="match status" value="1"/>
</dbReference>
<accession>D1A4V1</accession>
<name>D1A4V1_THECD</name>
<dbReference type="GO" id="GO:0000976">
    <property type="term" value="F:transcription cis-regulatory region binding"/>
    <property type="evidence" value="ECO:0007669"/>
    <property type="project" value="TreeGrafter"/>
</dbReference>
<dbReference type="InterPro" id="IPR009057">
    <property type="entry name" value="Homeodomain-like_sf"/>
</dbReference>
<dbReference type="STRING" id="471852.Tcur_2560"/>
<keyword evidence="1 2" id="KW-0238">DNA-binding</keyword>
<dbReference type="eggNOG" id="COG3226">
    <property type="taxonomic scope" value="Bacteria"/>
</dbReference>
<evidence type="ECO:0000256" key="1">
    <source>
        <dbReference type="ARBA" id="ARBA00023125"/>
    </source>
</evidence>